<protein>
    <submittedName>
        <fullName evidence="2">Uncharacterized protein</fullName>
    </submittedName>
</protein>
<dbReference type="AlphaFoldDB" id="A0A9Q7SEZ4"/>
<dbReference type="RefSeq" id="WP_074357495.1">
    <property type="nucleotide sequence ID" value="NZ_FSCP01000001.1"/>
</dbReference>
<feature type="region of interest" description="Disordered" evidence="1">
    <location>
        <begin position="83"/>
        <end position="112"/>
    </location>
</feature>
<feature type="compositionally biased region" description="Basic and acidic residues" evidence="1">
    <location>
        <begin position="83"/>
        <end position="95"/>
    </location>
</feature>
<reference evidence="2 3" key="1">
    <citation type="submission" date="2016-11" db="EMBL/GenBank/DDBJ databases">
        <authorList>
            <consortium name="Pathogen Informatics"/>
        </authorList>
    </citation>
    <scope>NUCLEOTIDE SEQUENCE [LARGE SCALE GENOMIC DNA]</scope>
    <source>
        <strain evidence="2 3">968</strain>
    </source>
</reference>
<evidence type="ECO:0000313" key="3">
    <source>
        <dbReference type="Proteomes" id="UP000185183"/>
    </source>
</evidence>
<feature type="compositionally biased region" description="Basic residues" evidence="1">
    <location>
        <begin position="96"/>
        <end position="106"/>
    </location>
</feature>
<evidence type="ECO:0000256" key="1">
    <source>
        <dbReference type="SAM" id="MobiDB-lite"/>
    </source>
</evidence>
<evidence type="ECO:0000313" key="2">
    <source>
        <dbReference type="EMBL" id="SHX43243.1"/>
    </source>
</evidence>
<gene>
    <name evidence="2" type="ORF">SAMEA2275694_02641</name>
</gene>
<dbReference type="EMBL" id="FSFA01000003">
    <property type="protein sequence ID" value="SHX43243.1"/>
    <property type="molecule type" value="Genomic_DNA"/>
</dbReference>
<sequence length="126" mass="14203">MDDINIPKPNKAIAQILMSPKMARIMRLKAEAAKVRYQGIVAKRTGRLGASARVRVFIGGYKADRWVSQLIVGDGLRYGASHEFGHESERDDRGRFVKRRKKSPIRRKQEAAKDLKKVLASLRASS</sequence>
<comment type="caution">
    <text evidence="2">The sequence shown here is derived from an EMBL/GenBank/DDBJ whole genome shotgun (WGS) entry which is preliminary data.</text>
</comment>
<organism evidence="2 3">
    <name type="scientific">Mycobacteroides abscessus subsp. bolletii</name>
    <dbReference type="NCBI Taxonomy" id="319705"/>
    <lineage>
        <taxon>Bacteria</taxon>
        <taxon>Bacillati</taxon>
        <taxon>Actinomycetota</taxon>
        <taxon>Actinomycetes</taxon>
        <taxon>Mycobacteriales</taxon>
        <taxon>Mycobacteriaceae</taxon>
        <taxon>Mycobacteroides</taxon>
        <taxon>Mycobacteroides abscessus</taxon>
    </lineage>
</organism>
<proteinExistence type="predicted"/>
<dbReference type="Proteomes" id="UP000185183">
    <property type="component" value="Unassembled WGS sequence"/>
</dbReference>
<accession>A0A9Q7SEZ4</accession>
<name>A0A9Q7SEZ4_9MYCO</name>